<feature type="transmembrane region" description="Helical" evidence="1">
    <location>
        <begin position="155"/>
        <end position="174"/>
    </location>
</feature>
<dbReference type="OrthoDB" id="1651152at2"/>
<dbReference type="AlphaFoldDB" id="A0A380JEP6"/>
<feature type="transmembrane region" description="Helical" evidence="1">
    <location>
        <begin position="20"/>
        <end position="40"/>
    </location>
</feature>
<name>A0A380JEP6_STRDO</name>
<feature type="transmembrane region" description="Helical" evidence="1">
    <location>
        <begin position="371"/>
        <end position="389"/>
    </location>
</feature>
<keyword evidence="1" id="KW-0472">Membrane</keyword>
<dbReference type="GO" id="GO:0009401">
    <property type="term" value="P:phosphoenolpyruvate-dependent sugar phosphotransferase system"/>
    <property type="evidence" value="ECO:0007669"/>
    <property type="project" value="InterPro"/>
</dbReference>
<feature type="domain" description="PTS EIIC type-3" evidence="2">
    <location>
        <begin position="1"/>
        <end position="391"/>
    </location>
</feature>
<feature type="transmembrane region" description="Helical" evidence="1">
    <location>
        <begin position="263"/>
        <end position="282"/>
    </location>
</feature>
<keyword evidence="1" id="KW-1133">Transmembrane helix</keyword>
<evidence type="ECO:0000313" key="4">
    <source>
        <dbReference type="Proteomes" id="UP000254082"/>
    </source>
</evidence>
<evidence type="ECO:0000313" key="3">
    <source>
        <dbReference type="EMBL" id="SUN36260.1"/>
    </source>
</evidence>
<proteinExistence type="predicted"/>
<sequence length="406" mass="46336">MKHSYFKYFLKFRYQLYQSFSDVFPFAMIYAWLAICYNLLISENSFLAETSQWDFYLQGWWLFISQSLSNVLRFLTYFMSAFFVASFIKRDLEHSKADSYLPSLLGFLAVWLTVSKSAQGADGTPLSQPSWLLLIFISLAIILVVRLWRWQSQALAYSGLGIILISIYLISNFLKHFPSFKPEYLLQMSFSDWMGNGPSHLWQVLLWSLLAIFLLIFGFVIPNVLLHPYTELTVVGDNLNAALNQSIDKIPHLFTLYTVKDSFAMFGGVGLILALAIAVFIESRRRSYSPYRRLALWTMIPIIFDQNLPFLLGLPVILQPILLLPMVVTTLIAEGLGALCLQLGWLDPSVYTVPNGTPSLLFGFLASNGDWRYLLVTLVILVLSVLIYLPFVKIALSKEVAHEKTH</sequence>
<evidence type="ECO:0000256" key="1">
    <source>
        <dbReference type="SAM" id="Phobius"/>
    </source>
</evidence>
<accession>A0A380JEP6</accession>
<evidence type="ECO:0000259" key="2">
    <source>
        <dbReference type="PROSITE" id="PS51105"/>
    </source>
</evidence>
<dbReference type="Proteomes" id="UP000254082">
    <property type="component" value="Unassembled WGS sequence"/>
</dbReference>
<protein>
    <submittedName>
        <fullName evidence="3">PTS cellobiose-specific IIC component</fullName>
    </submittedName>
</protein>
<feature type="transmembrane region" description="Helical" evidence="1">
    <location>
        <begin position="60"/>
        <end position="88"/>
    </location>
</feature>
<feature type="transmembrane region" description="Helical" evidence="1">
    <location>
        <begin position="130"/>
        <end position="148"/>
    </location>
</feature>
<feature type="transmembrane region" description="Helical" evidence="1">
    <location>
        <begin position="294"/>
        <end position="314"/>
    </location>
</feature>
<feature type="transmembrane region" description="Helical" evidence="1">
    <location>
        <begin position="321"/>
        <end position="345"/>
    </location>
</feature>
<keyword evidence="4" id="KW-1185">Reference proteome</keyword>
<dbReference type="RefSeq" id="WP_002997796.1">
    <property type="nucleotide sequence ID" value="NZ_UHFA01000002.1"/>
</dbReference>
<reference evidence="3 4" key="1">
    <citation type="submission" date="2018-06" db="EMBL/GenBank/DDBJ databases">
        <authorList>
            <consortium name="Pathogen Informatics"/>
            <person name="Doyle S."/>
        </authorList>
    </citation>
    <scope>NUCLEOTIDE SEQUENCE [LARGE SCALE GENOMIC DNA]</scope>
    <source>
        <strain evidence="4">NCTC 11391</strain>
    </source>
</reference>
<dbReference type="InterPro" id="IPR004501">
    <property type="entry name" value="PTS_EIIC_3"/>
</dbReference>
<gene>
    <name evidence="3" type="primary">chbC</name>
    <name evidence="3" type="ORF">NCTC11391_01305</name>
</gene>
<dbReference type="GO" id="GO:0008982">
    <property type="term" value="F:protein-N(PI)-phosphohistidine-sugar phosphotransferase activity"/>
    <property type="evidence" value="ECO:0007669"/>
    <property type="project" value="InterPro"/>
</dbReference>
<dbReference type="PANTHER" id="PTHR33989:SF4">
    <property type="entry name" value="PTS SYSTEM N,N'-DIACETYLCHITOBIOSE-SPECIFIC EIIC COMPONENT"/>
    <property type="match status" value="1"/>
</dbReference>
<dbReference type="GO" id="GO:0016020">
    <property type="term" value="C:membrane"/>
    <property type="evidence" value="ECO:0007669"/>
    <property type="project" value="InterPro"/>
</dbReference>
<feature type="transmembrane region" description="Helical" evidence="1">
    <location>
        <begin position="201"/>
        <end position="221"/>
    </location>
</feature>
<feature type="transmembrane region" description="Helical" evidence="1">
    <location>
        <begin position="100"/>
        <end position="118"/>
    </location>
</feature>
<organism evidence="3 4">
    <name type="scientific">Streptococcus downei MFe28</name>
    <dbReference type="NCBI Taxonomy" id="764290"/>
    <lineage>
        <taxon>Bacteria</taxon>
        <taxon>Bacillati</taxon>
        <taxon>Bacillota</taxon>
        <taxon>Bacilli</taxon>
        <taxon>Lactobacillales</taxon>
        <taxon>Streptococcaceae</taxon>
        <taxon>Streptococcus</taxon>
    </lineage>
</organism>
<dbReference type="PANTHER" id="PTHR33989">
    <property type="match status" value="1"/>
</dbReference>
<dbReference type="PROSITE" id="PS51105">
    <property type="entry name" value="PTS_EIIC_TYPE_3"/>
    <property type="match status" value="1"/>
</dbReference>
<keyword evidence="1" id="KW-0812">Transmembrane</keyword>
<dbReference type="EMBL" id="UHFA01000002">
    <property type="protein sequence ID" value="SUN36260.1"/>
    <property type="molecule type" value="Genomic_DNA"/>
</dbReference>
<dbReference type="InterPro" id="IPR051088">
    <property type="entry name" value="PTS_Sugar-EIIC/EIIB"/>
</dbReference>